<dbReference type="Proteomes" id="UP001055879">
    <property type="component" value="Linkage Group LG06"/>
</dbReference>
<organism evidence="1 2">
    <name type="scientific">Arctium lappa</name>
    <name type="common">Greater burdock</name>
    <name type="synonym">Lappa major</name>
    <dbReference type="NCBI Taxonomy" id="4217"/>
    <lineage>
        <taxon>Eukaryota</taxon>
        <taxon>Viridiplantae</taxon>
        <taxon>Streptophyta</taxon>
        <taxon>Embryophyta</taxon>
        <taxon>Tracheophyta</taxon>
        <taxon>Spermatophyta</taxon>
        <taxon>Magnoliopsida</taxon>
        <taxon>eudicotyledons</taxon>
        <taxon>Gunneridae</taxon>
        <taxon>Pentapetalae</taxon>
        <taxon>asterids</taxon>
        <taxon>campanulids</taxon>
        <taxon>Asterales</taxon>
        <taxon>Asteraceae</taxon>
        <taxon>Carduoideae</taxon>
        <taxon>Cardueae</taxon>
        <taxon>Arctiinae</taxon>
        <taxon>Arctium</taxon>
    </lineage>
</organism>
<proteinExistence type="predicted"/>
<reference evidence="2" key="1">
    <citation type="journal article" date="2022" name="Mol. Ecol. Resour.">
        <title>The genomes of chicory, endive, great burdock and yacon provide insights into Asteraceae palaeo-polyploidization history and plant inulin production.</title>
        <authorList>
            <person name="Fan W."/>
            <person name="Wang S."/>
            <person name="Wang H."/>
            <person name="Wang A."/>
            <person name="Jiang F."/>
            <person name="Liu H."/>
            <person name="Zhao H."/>
            <person name="Xu D."/>
            <person name="Zhang Y."/>
        </authorList>
    </citation>
    <scope>NUCLEOTIDE SEQUENCE [LARGE SCALE GENOMIC DNA]</scope>
    <source>
        <strain evidence="2">cv. Niubang</strain>
    </source>
</reference>
<gene>
    <name evidence="1" type="ORF">L6452_20339</name>
</gene>
<evidence type="ECO:0000313" key="1">
    <source>
        <dbReference type="EMBL" id="KAI3719440.1"/>
    </source>
</evidence>
<sequence>MGKGRKHTIFSRLKRPNKYKDHQSQSPKSKLRYCYRPTPPHSTPPHPTAFLSPPAVAGRLPSVAVAIPVFSSCDFF</sequence>
<keyword evidence="2" id="KW-1185">Reference proteome</keyword>
<protein>
    <submittedName>
        <fullName evidence="1">Uncharacterized protein</fullName>
    </submittedName>
</protein>
<dbReference type="EMBL" id="CM042052">
    <property type="protein sequence ID" value="KAI3719440.1"/>
    <property type="molecule type" value="Genomic_DNA"/>
</dbReference>
<comment type="caution">
    <text evidence="1">The sequence shown here is derived from an EMBL/GenBank/DDBJ whole genome shotgun (WGS) entry which is preliminary data.</text>
</comment>
<accession>A0ACB9BFG8</accession>
<evidence type="ECO:0000313" key="2">
    <source>
        <dbReference type="Proteomes" id="UP001055879"/>
    </source>
</evidence>
<name>A0ACB9BFG8_ARCLA</name>
<reference evidence="1 2" key="2">
    <citation type="journal article" date="2022" name="Mol. Ecol. Resour.">
        <title>The genomes of chicory, endive, great burdock and yacon provide insights into Asteraceae paleo-polyploidization history and plant inulin production.</title>
        <authorList>
            <person name="Fan W."/>
            <person name="Wang S."/>
            <person name="Wang H."/>
            <person name="Wang A."/>
            <person name="Jiang F."/>
            <person name="Liu H."/>
            <person name="Zhao H."/>
            <person name="Xu D."/>
            <person name="Zhang Y."/>
        </authorList>
    </citation>
    <scope>NUCLEOTIDE SEQUENCE [LARGE SCALE GENOMIC DNA]</scope>
    <source>
        <strain evidence="2">cv. Niubang</strain>
    </source>
</reference>